<organism evidence="2 3">
    <name type="scientific">Nepenthes gracilis</name>
    <name type="common">Slender pitcher plant</name>
    <dbReference type="NCBI Taxonomy" id="150966"/>
    <lineage>
        <taxon>Eukaryota</taxon>
        <taxon>Viridiplantae</taxon>
        <taxon>Streptophyta</taxon>
        <taxon>Embryophyta</taxon>
        <taxon>Tracheophyta</taxon>
        <taxon>Spermatophyta</taxon>
        <taxon>Magnoliopsida</taxon>
        <taxon>eudicotyledons</taxon>
        <taxon>Gunneridae</taxon>
        <taxon>Pentapetalae</taxon>
        <taxon>Caryophyllales</taxon>
        <taxon>Nepenthaceae</taxon>
        <taxon>Nepenthes</taxon>
    </lineage>
</organism>
<evidence type="ECO:0000313" key="3">
    <source>
        <dbReference type="Proteomes" id="UP001279734"/>
    </source>
</evidence>
<dbReference type="Proteomes" id="UP001279734">
    <property type="component" value="Unassembled WGS sequence"/>
</dbReference>
<evidence type="ECO:0000313" key="2">
    <source>
        <dbReference type="EMBL" id="GMH00833.1"/>
    </source>
</evidence>
<sequence length="324" mass="35166">MDEINCPVLMSLQIRHADLARCLLADLASWSHLDPLAHVVYLFEAGRGDLLSKLPADSELLTALLDGHAFSLDAGLQLLVPTSSANYTSALESWARAVAFNLDLCGMTYAMLLMRTAVFVLPAPAAMLNSQQCCPSYCSDSGHFFLLLDESAGVDLGSRWLLAAIKCGWCWCWRNSATFLPSSACCVEIISFEVLSGAKQLNPATAKARSTFNNSCGRVHYQGLTQGQQLLPTGNNQQGATTKTTDLPRHHSIAAPSPQDKPSATIRQEKGNHLGSWHCSQQTANSGTKIMKQSSYDYNNEIESQPKPTQCTNSNKRIAADNGQ</sequence>
<gene>
    <name evidence="2" type="ORF">Nepgr_002672</name>
</gene>
<dbReference type="AlphaFoldDB" id="A0AAD3P936"/>
<keyword evidence="3" id="KW-1185">Reference proteome</keyword>
<feature type="region of interest" description="Disordered" evidence="1">
    <location>
        <begin position="229"/>
        <end position="324"/>
    </location>
</feature>
<name>A0AAD3P936_NEPGR</name>
<feature type="compositionally biased region" description="Polar residues" evidence="1">
    <location>
        <begin position="235"/>
        <end position="245"/>
    </location>
</feature>
<evidence type="ECO:0000256" key="1">
    <source>
        <dbReference type="SAM" id="MobiDB-lite"/>
    </source>
</evidence>
<feature type="compositionally biased region" description="Polar residues" evidence="1">
    <location>
        <begin position="278"/>
        <end position="316"/>
    </location>
</feature>
<reference evidence="2" key="1">
    <citation type="submission" date="2023-05" db="EMBL/GenBank/DDBJ databases">
        <title>Nepenthes gracilis genome sequencing.</title>
        <authorList>
            <person name="Fukushima K."/>
        </authorList>
    </citation>
    <scope>NUCLEOTIDE SEQUENCE</scope>
    <source>
        <strain evidence="2">SING2019-196</strain>
    </source>
</reference>
<accession>A0AAD3P936</accession>
<protein>
    <submittedName>
        <fullName evidence="2">Uncharacterized protein</fullName>
    </submittedName>
</protein>
<proteinExistence type="predicted"/>
<comment type="caution">
    <text evidence="2">The sequence shown here is derived from an EMBL/GenBank/DDBJ whole genome shotgun (WGS) entry which is preliminary data.</text>
</comment>
<dbReference type="EMBL" id="BSYO01000002">
    <property type="protein sequence ID" value="GMH00833.1"/>
    <property type="molecule type" value="Genomic_DNA"/>
</dbReference>